<evidence type="ECO:0000313" key="2">
    <source>
        <dbReference type="Proteomes" id="UP000245829"/>
    </source>
</evidence>
<evidence type="ECO:0000313" key="1">
    <source>
        <dbReference type="EMBL" id="GBH33864.1"/>
    </source>
</evidence>
<gene>
    <name evidence="1" type="ORF">NZNM25_06550</name>
</gene>
<proteinExistence type="predicted"/>
<organism evidence="1 2">
    <name type="scientific">Nitrosopumilus zosterae</name>
    <dbReference type="NCBI Taxonomy" id="718286"/>
    <lineage>
        <taxon>Archaea</taxon>
        <taxon>Nitrososphaerota</taxon>
        <taxon>Nitrososphaeria</taxon>
        <taxon>Nitrosopumilales</taxon>
        <taxon>Nitrosopumilaceae</taxon>
        <taxon>Nitrosopumilus</taxon>
    </lineage>
</organism>
<protein>
    <submittedName>
        <fullName evidence="1">Uncharacterized protein</fullName>
    </submittedName>
</protein>
<accession>A0A2S2KQH4</accession>
<comment type="caution">
    <text evidence="1">The sequence shown here is derived from an EMBL/GenBank/DDBJ whole genome shotgun (WGS) entry which is preliminary data.</text>
</comment>
<sequence length="75" mass="8287">MPKMTLRRSGSTDAVAMPVTDRVFSNERIDADCAFASGYNAPKEIDTASTASIAITSCFDFFMILDNDILKIRFD</sequence>
<reference evidence="1 2" key="1">
    <citation type="submission" date="2018-05" db="EMBL/GenBank/DDBJ databases">
        <title>genome sequencing of Nitrosopumilus sp. NM25.</title>
        <authorList>
            <person name="Mori K."/>
            <person name="Nakagawa T."/>
        </authorList>
    </citation>
    <scope>NUCLEOTIDE SEQUENCE [LARGE SCALE GENOMIC DNA]</scope>
    <source>
        <strain evidence="1 2">NM25</strain>
    </source>
</reference>
<dbReference type="EMBL" id="BGKI01000002">
    <property type="protein sequence ID" value="GBH33864.1"/>
    <property type="molecule type" value="Genomic_DNA"/>
</dbReference>
<name>A0A2S2KQH4_9ARCH</name>
<dbReference type="AlphaFoldDB" id="A0A2S2KQH4"/>
<dbReference type="Proteomes" id="UP000245829">
    <property type="component" value="Unassembled WGS sequence"/>
</dbReference>
<keyword evidence="2" id="KW-1185">Reference proteome</keyword>